<evidence type="ECO:0000313" key="1">
    <source>
        <dbReference type="EMBL" id="OGH84865.1"/>
    </source>
</evidence>
<gene>
    <name evidence="1" type="ORF">A2493_01245</name>
</gene>
<name>A0A1F6NLX9_9BACT</name>
<organism evidence="1 2">
    <name type="scientific">Candidatus Magasanikbacteria bacterium RIFOXYC12_FULL_33_11</name>
    <dbReference type="NCBI Taxonomy" id="1798701"/>
    <lineage>
        <taxon>Bacteria</taxon>
        <taxon>Candidatus Magasanikiibacteriota</taxon>
    </lineage>
</organism>
<sequence>MKKPLPFILVLLVILLSATYLLWPKYVSHDKQTNTIEKPAVVDFFACGDYCPGPPEQYTVKVYQDVTDETQCKDLGGTPANFQGWTKVHYCLAE</sequence>
<dbReference type="EMBL" id="MFQW01000061">
    <property type="protein sequence ID" value="OGH84865.1"/>
    <property type="molecule type" value="Genomic_DNA"/>
</dbReference>
<dbReference type="Proteomes" id="UP000178349">
    <property type="component" value="Unassembled WGS sequence"/>
</dbReference>
<reference evidence="1 2" key="1">
    <citation type="journal article" date="2016" name="Nat. Commun.">
        <title>Thousands of microbial genomes shed light on interconnected biogeochemical processes in an aquifer system.</title>
        <authorList>
            <person name="Anantharaman K."/>
            <person name="Brown C.T."/>
            <person name="Hug L.A."/>
            <person name="Sharon I."/>
            <person name="Castelle C.J."/>
            <person name="Probst A.J."/>
            <person name="Thomas B.C."/>
            <person name="Singh A."/>
            <person name="Wilkins M.J."/>
            <person name="Karaoz U."/>
            <person name="Brodie E.L."/>
            <person name="Williams K.H."/>
            <person name="Hubbard S.S."/>
            <person name="Banfield J.F."/>
        </authorList>
    </citation>
    <scope>NUCLEOTIDE SEQUENCE [LARGE SCALE GENOMIC DNA]</scope>
</reference>
<comment type="caution">
    <text evidence="1">The sequence shown here is derived from an EMBL/GenBank/DDBJ whole genome shotgun (WGS) entry which is preliminary data.</text>
</comment>
<protein>
    <submittedName>
        <fullName evidence="1">Uncharacterized protein</fullName>
    </submittedName>
</protein>
<evidence type="ECO:0000313" key="2">
    <source>
        <dbReference type="Proteomes" id="UP000178349"/>
    </source>
</evidence>
<dbReference type="AlphaFoldDB" id="A0A1F6NLX9"/>
<proteinExistence type="predicted"/>
<accession>A0A1F6NLX9</accession>